<dbReference type="InterPro" id="IPR038563">
    <property type="entry name" value="Endonuclease_7_sf"/>
</dbReference>
<sequence length="131" mass="14179">MSEPRKLKASEIAKERARLAIEQGGRCCLCQGKLGTKAPLDPVLDHDHGTGAVRGVLHRGCNSLLGKVENNAGRYGVHALFAFCHGLAPYLQKHAVNVTGLLHSTFKTTDEKRLARNAKARKARAAAKTKE</sequence>
<evidence type="ECO:0000313" key="2">
    <source>
        <dbReference type="Proteomes" id="UP000325277"/>
    </source>
</evidence>
<keyword evidence="1" id="KW-0378">Hydrolase</keyword>
<keyword evidence="2" id="KW-1185">Reference proteome</keyword>
<protein>
    <submittedName>
        <fullName evidence="1">Endonuclease VII</fullName>
    </submittedName>
</protein>
<dbReference type="InterPro" id="IPR004211">
    <property type="entry name" value="Endonuclease_7"/>
</dbReference>
<organism evidence="1 2">
    <name type="scientific">Stenotrophomonas phage Ponderosa</name>
    <dbReference type="NCBI Taxonomy" id="2591103"/>
    <lineage>
        <taxon>Viruses</taxon>
        <taxon>Duplodnaviria</taxon>
        <taxon>Heunggongvirae</taxon>
        <taxon>Uroviricota</taxon>
        <taxon>Caudoviricetes</taxon>
        <taxon>Autographivirales</taxon>
        <taxon>Autonotataviridae</taxon>
        <taxon>Gujervirinae</taxon>
        <taxon>Ponderosavirus</taxon>
        <taxon>Ponderosavirus ponderosa</taxon>
    </lineage>
</organism>
<evidence type="ECO:0000313" key="1">
    <source>
        <dbReference type="EMBL" id="QEG09742.1"/>
    </source>
</evidence>
<proteinExistence type="predicted"/>
<dbReference type="GO" id="GO:0004519">
    <property type="term" value="F:endonuclease activity"/>
    <property type="evidence" value="ECO:0007669"/>
    <property type="project" value="UniProtKB-KW"/>
</dbReference>
<keyword evidence="1" id="KW-0540">Nuclease</keyword>
<dbReference type="Gene3D" id="3.40.1800.10">
    <property type="entry name" value="His-Me finger endonucleases"/>
    <property type="match status" value="1"/>
</dbReference>
<keyword evidence="1" id="KW-0255">Endonuclease</keyword>
<name>A0A5B9NB78_9CAUD</name>
<dbReference type="InterPro" id="IPR044925">
    <property type="entry name" value="His-Me_finger_sf"/>
</dbReference>
<dbReference type="Pfam" id="PF02945">
    <property type="entry name" value="Endonuclease_7"/>
    <property type="match status" value="1"/>
</dbReference>
<gene>
    <name evidence="1" type="ORF">CPT_Ponderosa_025</name>
</gene>
<dbReference type="SUPFAM" id="SSF54060">
    <property type="entry name" value="His-Me finger endonucleases"/>
    <property type="match status" value="1"/>
</dbReference>
<dbReference type="Proteomes" id="UP000325277">
    <property type="component" value="Segment"/>
</dbReference>
<reference evidence="2" key="1">
    <citation type="submission" date="2019-05" db="EMBL/GenBank/DDBJ databases">
        <title>The Complete Genome of Stenotrophomonas maltophilia Podophage Ponderosa.</title>
        <authorList>
            <person name="Marquez A."/>
            <person name="Newkirk H."/>
            <person name="Moreland R."/>
            <person name="Gonzalez C."/>
            <person name="Liu M."/>
            <person name="Ramsey J."/>
        </authorList>
    </citation>
    <scope>NUCLEOTIDE SEQUENCE [LARGE SCALE GENOMIC DNA]</scope>
</reference>
<accession>A0A5B9NB78</accession>
<dbReference type="EMBL" id="MK903280">
    <property type="protein sequence ID" value="QEG09742.1"/>
    <property type="molecule type" value="Genomic_DNA"/>
</dbReference>